<gene>
    <name evidence="3" type="ORF">CHCC16736_2728</name>
    <name evidence="2" type="ORF">I6G80_05100</name>
</gene>
<evidence type="ECO:0000313" key="5">
    <source>
        <dbReference type="Proteomes" id="UP000595038"/>
    </source>
</evidence>
<dbReference type="EMBL" id="NILC01000023">
    <property type="protein sequence ID" value="TWL27407.1"/>
    <property type="molecule type" value="Genomic_DNA"/>
</dbReference>
<dbReference type="GeneID" id="76975437"/>
<evidence type="ECO:0000313" key="2">
    <source>
        <dbReference type="EMBL" id="QPR74965.1"/>
    </source>
</evidence>
<feature type="transmembrane region" description="Helical" evidence="1">
    <location>
        <begin position="48"/>
        <end position="71"/>
    </location>
</feature>
<reference evidence="2 5" key="2">
    <citation type="submission" date="2020-12" db="EMBL/GenBank/DDBJ databases">
        <title>FDA dAtabase for Regulatory Grade micrObial Sequences (FDA-ARGOS): Supporting development and validation of Infectious Disease Dx tests.</title>
        <authorList>
            <person name="Nelson B."/>
            <person name="Plummer A."/>
            <person name="Tallon L."/>
            <person name="Sadzewicz L."/>
            <person name="Zhao X."/>
            <person name="Boylan J."/>
            <person name="Ott S."/>
            <person name="Bowen H."/>
            <person name="Vavikolanu K."/>
            <person name="Mehta A."/>
            <person name="Aluvathingal J."/>
            <person name="Nadendla S."/>
            <person name="Myers T."/>
            <person name="Yan Y."/>
            <person name="Sichtig H."/>
        </authorList>
    </citation>
    <scope>NUCLEOTIDE SEQUENCE [LARGE SCALE GENOMIC DNA]</scope>
    <source>
        <strain evidence="2 5">FDAARGOS_923</strain>
    </source>
</reference>
<dbReference type="RefSeq" id="WP_009329815.1">
    <property type="nucleotide sequence ID" value="NZ_BEXU01000002.1"/>
</dbReference>
<dbReference type="EMBL" id="CP065647">
    <property type="protein sequence ID" value="QPR74965.1"/>
    <property type="molecule type" value="Genomic_DNA"/>
</dbReference>
<sequence length="82" mass="9798">MLSFIVLFGLSFIIVCFIFFTILYFAVNLQKREPKPFQKAAEQTVDTIILIPLSWLFTALYICILFILFPIRHFLDFFQQKR</sequence>
<reference evidence="3 4" key="1">
    <citation type="submission" date="2019-06" db="EMBL/GenBank/DDBJ databases">
        <title>Genome sequence analysis of &gt;100 Bacillus licheniformis strains suggests intrinsic resistance to this species.</title>
        <authorList>
            <person name="Wels M."/>
            <person name="Siezen R.J."/>
            <person name="Johansen E."/>
            <person name="Stuer-Lauridsen B."/>
            <person name="Bjerre K."/>
            <person name="Nielsen B.K.K."/>
        </authorList>
    </citation>
    <scope>NUCLEOTIDE SEQUENCE [LARGE SCALE GENOMIC DNA]</scope>
    <source>
        <strain evidence="3 4">BAC-16736</strain>
    </source>
</reference>
<accession>A0A415J963</accession>
<evidence type="ECO:0000313" key="3">
    <source>
        <dbReference type="EMBL" id="TWL27407.1"/>
    </source>
</evidence>
<organism evidence="3 4">
    <name type="scientific">Bacillus licheniformis</name>
    <dbReference type="NCBI Taxonomy" id="1402"/>
    <lineage>
        <taxon>Bacteria</taxon>
        <taxon>Bacillati</taxon>
        <taxon>Bacillota</taxon>
        <taxon>Bacilli</taxon>
        <taxon>Bacillales</taxon>
        <taxon>Bacillaceae</taxon>
        <taxon>Bacillus</taxon>
    </lineage>
</organism>
<feature type="transmembrane region" description="Helical" evidence="1">
    <location>
        <begin position="6"/>
        <end position="27"/>
    </location>
</feature>
<evidence type="ECO:0000313" key="4">
    <source>
        <dbReference type="Proteomes" id="UP000435910"/>
    </source>
</evidence>
<protein>
    <submittedName>
        <fullName evidence="3">Uncharacterized protein</fullName>
    </submittedName>
</protein>
<name>A0A415J963_BACLI</name>
<dbReference type="Proteomes" id="UP000595038">
    <property type="component" value="Chromosome"/>
</dbReference>
<keyword evidence="1" id="KW-1133">Transmembrane helix</keyword>
<dbReference type="Proteomes" id="UP000435910">
    <property type="component" value="Unassembled WGS sequence"/>
</dbReference>
<proteinExistence type="predicted"/>
<keyword evidence="1" id="KW-0472">Membrane</keyword>
<evidence type="ECO:0000256" key="1">
    <source>
        <dbReference type="SAM" id="Phobius"/>
    </source>
</evidence>
<dbReference type="AlphaFoldDB" id="A0A415J963"/>
<keyword evidence="1" id="KW-0812">Transmembrane</keyword>